<dbReference type="GO" id="GO:0009653">
    <property type="term" value="P:anatomical structure morphogenesis"/>
    <property type="evidence" value="ECO:0007669"/>
    <property type="project" value="TreeGrafter"/>
</dbReference>
<dbReference type="PANTHER" id="PTHR47327:SF19">
    <property type="entry name" value="CUTICLIN-LIKE"/>
    <property type="match status" value="1"/>
</dbReference>
<evidence type="ECO:0008006" key="3">
    <source>
        <dbReference type="Google" id="ProtNLM"/>
    </source>
</evidence>
<dbReference type="PANTHER" id="PTHR47327">
    <property type="entry name" value="FI18240P1-RELATED"/>
    <property type="match status" value="1"/>
</dbReference>
<dbReference type="AlphaFoldDB" id="A0A3P7JKT0"/>
<proteinExistence type="predicted"/>
<evidence type="ECO:0000313" key="2">
    <source>
        <dbReference type="Proteomes" id="UP000270094"/>
    </source>
</evidence>
<organism evidence="1 2">
    <name type="scientific">Strongylus vulgaris</name>
    <name type="common">Blood worm</name>
    <dbReference type="NCBI Taxonomy" id="40348"/>
    <lineage>
        <taxon>Eukaryota</taxon>
        <taxon>Metazoa</taxon>
        <taxon>Ecdysozoa</taxon>
        <taxon>Nematoda</taxon>
        <taxon>Chromadorea</taxon>
        <taxon>Rhabditida</taxon>
        <taxon>Rhabditina</taxon>
        <taxon>Rhabditomorpha</taxon>
        <taxon>Strongyloidea</taxon>
        <taxon>Strongylidae</taxon>
        <taxon>Strongylus</taxon>
    </lineage>
</organism>
<protein>
    <recommendedName>
        <fullName evidence="3">ZP domain-containing protein</fullName>
    </recommendedName>
</protein>
<sequence length="495" mass="55734">MFDENYEKFTQKSPIFNLYVRQGNFANIFTTPKPKSEIPFPTLIHDSALRQAMTADDEKIFDTSNALFNGRNDTRNRHSSTVATTPATSTVKKDSTAPITVKYFERVTEIDAKIDPLTQFREPLVPNSSIEANSNYKLLDSTAPITVKYLERVTEIDAKIDPLTQFREPLVPNSSLEANSNAVLFDPELQQFSDYETIPRLALPSERIAFVNPDKVKVKAECHDTGVNVSFHLDSDEKYTGAVYAAERFEQCRIFLRSSNNFAIFIPRPQHNTWCNALEIDKVVSAVIVMSNDRVLPHDVTTKDDLFFHVTCNYSTPIVDKIRHGIVDKVVSAVIVMSNDRVLPHDVTTKDDLFFHVTCNYSTPIVDKIRHGIVVGGPSPVSITSKELHRHVYLQIMKKGRPVDSVFIGEALVARVESDISPDRLRVMECTAHRVGGSGPPTSVTLITDGYMTCPPNKDRRSRSLAEKHPIRVDHRLIVKARAADSFQKDSRTFP</sequence>
<gene>
    <name evidence="1" type="ORF">SVUK_LOCUS14042</name>
</gene>
<accession>A0A3P7JKT0</accession>
<dbReference type="EMBL" id="UYYB01103788">
    <property type="protein sequence ID" value="VDM79044.1"/>
    <property type="molecule type" value="Genomic_DNA"/>
</dbReference>
<evidence type="ECO:0000313" key="1">
    <source>
        <dbReference type="EMBL" id="VDM79044.1"/>
    </source>
</evidence>
<keyword evidence="2" id="KW-1185">Reference proteome</keyword>
<dbReference type="OrthoDB" id="6423981at2759"/>
<reference evidence="1 2" key="1">
    <citation type="submission" date="2018-11" db="EMBL/GenBank/DDBJ databases">
        <authorList>
            <consortium name="Pathogen Informatics"/>
        </authorList>
    </citation>
    <scope>NUCLEOTIDE SEQUENCE [LARGE SCALE GENOMIC DNA]</scope>
</reference>
<dbReference type="InterPro" id="IPR052774">
    <property type="entry name" value="Celegans_DevNeuronal_Protein"/>
</dbReference>
<feature type="non-terminal residue" evidence="1">
    <location>
        <position position="495"/>
    </location>
</feature>
<dbReference type="Proteomes" id="UP000270094">
    <property type="component" value="Unassembled WGS sequence"/>
</dbReference>
<name>A0A3P7JKT0_STRVU</name>